<comment type="catalytic activity">
    <reaction evidence="9">
        <text>a quinone + NADH + H(+) = a quinol + NAD(+)</text>
        <dbReference type="Rhea" id="RHEA:46160"/>
        <dbReference type="ChEBI" id="CHEBI:15378"/>
        <dbReference type="ChEBI" id="CHEBI:24646"/>
        <dbReference type="ChEBI" id="CHEBI:57540"/>
        <dbReference type="ChEBI" id="CHEBI:57945"/>
        <dbReference type="ChEBI" id="CHEBI:132124"/>
        <dbReference type="EC" id="1.6.5.9"/>
    </reaction>
</comment>
<dbReference type="EMBL" id="JALJOT010000005">
    <property type="protein sequence ID" value="KAK9915294.1"/>
    <property type="molecule type" value="Genomic_DNA"/>
</dbReference>
<evidence type="ECO:0000256" key="1">
    <source>
        <dbReference type="ARBA" id="ARBA00004637"/>
    </source>
</evidence>
<evidence type="ECO:0000256" key="2">
    <source>
        <dbReference type="ARBA" id="ARBA00005272"/>
    </source>
</evidence>
<feature type="compositionally biased region" description="Basic and acidic residues" evidence="11">
    <location>
        <begin position="1"/>
        <end position="11"/>
    </location>
</feature>
<evidence type="ECO:0000256" key="10">
    <source>
        <dbReference type="ARBA" id="ARBA00049010"/>
    </source>
</evidence>
<evidence type="ECO:0000259" key="12">
    <source>
        <dbReference type="Pfam" id="PF07992"/>
    </source>
</evidence>
<dbReference type="Proteomes" id="UP001491310">
    <property type="component" value="Unassembled WGS sequence"/>
</dbReference>
<protein>
    <recommendedName>
        <fullName evidence="3">NADH:ubiquinone reductase (non-electrogenic)</fullName>
        <ecNumber evidence="3">1.6.5.9</ecNumber>
    </recommendedName>
</protein>
<dbReference type="EC" id="1.6.5.9" evidence="3"/>
<evidence type="ECO:0000259" key="13">
    <source>
        <dbReference type="Pfam" id="PF22366"/>
    </source>
</evidence>
<dbReference type="InterPro" id="IPR023753">
    <property type="entry name" value="FAD/NAD-binding_dom"/>
</dbReference>
<dbReference type="Pfam" id="PF22366">
    <property type="entry name" value="NDH2_C"/>
    <property type="match status" value="1"/>
</dbReference>
<feature type="domain" description="External alternative NADH-ubiquinone oxidoreductase-like C-terminal" evidence="13">
    <location>
        <begin position="496"/>
        <end position="558"/>
    </location>
</feature>
<sequence>MKSVPEAEKKTLTAPTFQTTDNLGKVTSRPGGSPPPDPEDDPGAPHFEQWPAQRSFSEVVMDKTMDTLGDLSLIARRTLRELPRSSRIRAQLRRMSNRGAGAEDTPLALKSDKPIILVLGSGWGAHSLIKVIDTDKFEVLCVSPRNHFIFTPMLPSSAVGTVEFRSLLEPIRIANPFVTYIEAECEVLDVKRKLALCSSTFAYENGRKPQFEVAYDAVVIAIGEQTATFGVPGVTEHCYFLKEISDAVGLRRRIGQCFELAALPGTPEEDRKRVLRFIVVGGGPTGVEFAGTLRDFVRGDLARKYPELMGDVEVVLLQSAQSILTQFSAGLQDRALETFRKTGVSVRTGVRVIAITQDQVVLEGGERLEYGVCVWSTGNAARPLVQSVAGAVPEQQEALQGRNPAAAKLAVDPFLRIAGVRDAIALGDCSRLTGAPLPATAQVAGQQGAYVARMINRGYRLGTGGLEKPFPARWKEKSAREEVEYFEKPFAFLSLGLMAYVGSDQAITQFEAGKASFSLAGYLSFLLWRSVYITKQVSTRNRILILFDWVKTRIFGRDLSIY</sequence>
<evidence type="ECO:0000256" key="5">
    <source>
        <dbReference type="ARBA" id="ARBA00022792"/>
    </source>
</evidence>
<evidence type="ECO:0000313" key="14">
    <source>
        <dbReference type="EMBL" id="KAK9915294.1"/>
    </source>
</evidence>
<evidence type="ECO:0000256" key="11">
    <source>
        <dbReference type="SAM" id="MobiDB-lite"/>
    </source>
</evidence>
<dbReference type="Gene3D" id="3.50.50.100">
    <property type="match status" value="1"/>
</dbReference>
<evidence type="ECO:0000256" key="3">
    <source>
        <dbReference type="ARBA" id="ARBA00012637"/>
    </source>
</evidence>
<reference evidence="14 15" key="1">
    <citation type="journal article" date="2024" name="Nat. Commun.">
        <title>Phylogenomics reveals the evolutionary origins of lichenization in chlorophyte algae.</title>
        <authorList>
            <person name="Puginier C."/>
            <person name="Libourel C."/>
            <person name="Otte J."/>
            <person name="Skaloud P."/>
            <person name="Haon M."/>
            <person name="Grisel S."/>
            <person name="Petersen M."/>
            <person name="Berrin J.G."/>
            <person name="Delaux P.M."/>
            <person name="Dal Grande F."/>
            <person name="Keller J."/>
        </authorList>
    </citation>
    <scope>NUCLEOTIDE SEQUENCE [LARGE SCALE GENOMIC DNA]</scope>
    <source>
        <strain evidence="14 15">SAG 216-7</strain>
    </source>
</reference>
<accession>A0ABR2YTV1</accession>
<keyword evidence="6" id="KW-0274">FAD</keyword>
<dbReference type="PANTHER" id="PTHR43706">
    <property type="entry name" value="NADH DEHYDROGENASE"/>
    <property type="match status" value="1"/>
</dbReference>
<dbReference type="PRINTS" id="PR00368">
    <property type="entry name" value="FADPNR"/>
</dbReference>
<comment type="caution">
    <text evidence="14">The sequence shown here is derived from an EMBL/GenBank/DDBJ whole genome shotgun (WGS) entry which is preliminary data.</text>
</comment>
<dbReference type="PANTHER" id="PTHR43706:SF38">
    <property type="entry name" value="FAD_NAD(P)-BINDING DOMAIN-CONTAINING PROTEIN"/>
    <property type="match status" value="1"/>
</dbReference>
<keyword evidence="8" id="KW-0520">NAD</keyword>
<keyword evidence="5" id="KW-0472">Membrane</keyword>
<dbReference type="Pfam" id="PF07992">
    <property type="entry name" value="Pyr_redox_2"/>
    <property type="match status" value="1"/>
</dbReference>
<keyword evidence="5" id="KW-0496">Mitochondrion</keyword>
<evidence type="ECO:0000256" key="9">
    <source>
        <dbReference type="ARBA" id="ARBA00047599"/>
    </source>
</evidence>
<name>A0ABR2YTV1_9CHLO</name>
<evidence type="ECO:0000256" key="8">
    <source>
        <dbReference type="ARBA" id="ARBA00023027"/>
    </source>
</evidence>
<evidence type="ECO:0000256" key="4">
    <source>
        <dbReference type="ARBA" id="ARBA00022630"/>
    </source>
</evidence>
<dbReference type="InterPro" id="IPR036188">
    <property type="entry name" value="FAD/NAD-bd_sf"/>
</dbReference>
<keyword evidence="4" id="KW-0285">Flavoprotein</keyword>
<comment type="similarity">
    <text evidence="2">Belongs to the NADH dehydrogenase family.</text>
</comment>
<proteinExistence type="inferred from homology"/>
<gene>
    <name evidence="14" type="ORF">WJX75_007230</name>
</gene>
<comment type="catalytic activity">
    <reaction evidence="10">
        <text>a ubiquinone + NADH + H(+) = a ubiquinol + NAD(+)</text>
        <dbReference type="Rhea" id="RHEA:23152"/>
        <dbReference type="Rhea" id="RHEA-COMP:9565"/>
        <dbReference type="Rhea" id="RHEA-COMP:9566"/>
        <dbReference type="ChEBI" id="CHEBI:15378"/>
        <dbReference type="ChEBI" id="CHEBI:16389"/>
        <dbReference type="ChEBI" id="CHEBI:17976"/>
        <dbReference type="ChEBI" id="CHEBI:57540"/>
        <dbReference type="ChEBI" id="CHEBI:57945"/>
    </reaction>
</comment>
<organism evidence="14 15">
    <name type="scientific">Coccomyxa subellipsoidea</name>
    <dbReference type="NCBI Taxonomy" id="248742"/>
    <lineage>
        <taxon>Eukaryota</taxon>
        <taxon>Viridiplantae</taxon>
        <taxon>Chlorophyta</taxon>
        <taxon>core chlorophytes</taxon>
        <taxon>Trebouxiophyceae</taxon>
        <taxon>Trebouxiophyceae incertae sedis</taxon>
        <taxon>Coccomyxaceae</taxon>
        <taxon>Coccomyxa</taxon>
    </lineage>
</organism>
<evidence type="ECO:0000256" key="7">
    <source>
        <dbReference type="ARBA" id="ARBA00023002"/>
    </source>
</evidence>
<feature type="region of interest" description="Disordered" evidence="11">
    <location>
        <begin position="1"/>
        <end position="48"/>
    </location>
</feature>
<feature type="compositionally biased region" description="Polar residues" evidence="11">
    <location>
        <begin position="13"/>
        <end position="22"/>
    </location>
</feature>
<dbReference type="InterPro" id="IPR045024">
    <property type="entry name" value="NDH-2"/>
</dbReference>
<dbReference type="SUPFAM" id="SSF51905">
    <property type="entry name" value="FAD/NAD(P)-binding domain"/>
    <property type="match status" value="2"/>
</dbReference>
<feature type="domain" description="FAD/NAD(P)-binding" evidence="12">
    <location>
        <begin position="116"/>
        <end position="448"/>
    </location>
</feature>
<comment type="subcellular location">
    <subcellularLocation>
        <location evidence="1">Mitochondrion inner membrane</location>
        <topology evidence="1">Peripheral membrane protein</topology>
    </subcellularLocation>
</comment>
<evidence type="ECO:0000313" key="15">
    <source>
        <dbReference type="Proteomes" id="UP001491310"/>
    </source>
</evidence>
<keyword evidence="15" id="KW-1185">Reference proteome</keyword>
<keyword evidence="7" id="KW-0560">Oxidoreductase</keyword>
<evidence type="ECO:0000256" key="6">
    <source>
        <dbReference type="ARBA" id="ARBA00022827"/>
    </source>
</evidence>
<keyword evidence="5" id="KW-0999">Mitochondrion inner membrane</keyword>
<dbReference type="InterPro" id="IPR054585">
    <property type="entry name" value="NDH2-like_C"/>
</dbReference>